<comment type="caution">
    <text evidence="2">The sequence shown here is derived from an EMBL/GenBank/DDBJ whole genome shotgun (WGS) entry which is preliminary data.</text>
</comment>
<proteinExistence type="predicted"/>
<name>A0A4Z0A7T1_9AGAM</name>
<feature type="signal peptide" evidence="1">
    <location>
        <begin position="1"/>
        <end position="18"/>
    </location>
</feature>
<evidence type="ECO:0000313" key="2">
    <source>
        <dbReference type="EMBL" id="TFY82540.1"/>
    </source>
</evidence>
<evidence type="ECO:0000256" key="1">
    <source>
        <dbReference type="SAM" id="SignalP"/>
    </source>
</evidence>
<gene>
    <name evidence="2" type="ORF">EWM64_g1475</name>
</gene>
<accession>A0A4Z0A7T1</accession>
<protein>
    <submittedName>
        <fullName evidence="2">Uncharacterized protein</fullName>
    </submittedName>
</protein>
<organism evidence="2 3">
    <name type="scientific">Hericium alpestre</name>
    <dbReference type="NCBI Taxonomy" id="135208"/>
    <lineage>
        <taxon>Eukaryota</taxon>
        <taxon>Fungi</taxon>
        <taxon>Dikarya</taxon>
        <taxon>Basidiomycota</taxon>
        <taxon>Agaricomycotina</taxon>
        <taxon>Agaricomycetes</taxon>
        <taxon>Russulales</taxon>
        <taxon>Hericiaceae</taxon>
        <taxon>Hericium</taxon>
    </lineage>
</organism>
<dbReference type="Proteomes" id="UP000298061">
    <property type="component" value="Unassembled WGS sequence"/>
</dbReference>
<reference evidence="2 3" key="1">
    <citation type="submission" date="2019-02" db="EMBL/GenBank/DDBJ databases">
        <title>Genome sequencing of the rare red list fungi Hericium alpestre (H. flagellum).</title>
        <authorList>
            <person name="Buettner E."/>
            <person name="Kellner H."/>
        </authorList>
    </citation>
    <scope>NUCLEOTIDE SEQUENCE [LARGE SCALE GENOMIC DNA]</scope>
    <source>
        <strain evidence="2 3">DSM 108284</strain>
    </source>
</reference>
<keyword evidence="1" id="KW-0732">Signal</keyword>
<dbReference type="EMBL" id="SFCI01000099">
    <property type="protein sequence ID" value="TFY82540.1"/>
    <property type="molecule type" value="Genomic_DNA"/>
</dbReference>
<keyword evidence="3" id="KW-1185">Reference proteome</keyword>
<evidence type="ECO:0000313" key="3">
    <source>
        <dbReference type="Proteomes" id="UP000298061"/>
    </source>
</evidence>
<feature type="chain" id="PRO_5021221148" evidence="1">
    <location>
        <begin position="19"/>
        <end position="136"/>
    </location>
</feature>
<dbReference type="AlphaFoldDB" id="A0A4Z0A7T1"/>
<sequence>MLVLWAAGLLAIPALCNAASRIRARAVFNATSTASKDVSFVPNVLAAQNGIHGAQLATDAIGSAVFANQSFDHELNNQFANNVSLAAKALEGIVTTDSTANSTLAQALGLLNATANAAHYLPSVIQLNFAQSFSRR</sequence>
<dbReference type="OrthoDB" id="3178264at2759"/>